<sequence>MPSFHPMLPPLQVQQWFNTTPLTLADLHGRVILLHVFQMLCPACVSHGIPQAKQVRRLFPADQVAVIGLHSVFEHHAAMQPDALSAFLHEYRIDWPVAVDQPNPHGPIPLSMQALHLQGTPSTLLIDRQGRLRLHHFGHLDDLQLGAQLGYLLQEANVQQTADATDAHGHTQGCTPTGCKAP</sequence>
<feature type="region of interest" description="Disordered" evidence="1">
    <location>
        <begin position="163"/>
        <end position="182"/>
    </location>
</feature>
<name>A0A847S3Z3_9NEIS</name>
<dbReference type="PANTHER" id="PTHR42852">
    <property type="entry name" value="THIOL:DISULFIDE INTERCHANGE PROTEIN DSBE"/>
    <property type="match status" value="1"/>
</dbReference>
<dbReference type="AlphaFoldDB" id="A0A847S3Z3"/>
<evidence type="ECO:0000313" key="2">
    <source>
        <dbReference type="EMBL" id="NLR74513.1"/>
    </source>
</evidence>
<comment type="caution">
    <text evidence="2">The sequence shown here is derived from an EMBL/GenBank/DDBJ whole genome shotgun (WGS) entry which is preliminary data.</text>
</comment>
<accession>A0A847S3Z3</accession>
<proteinExistence type="predicted"/>
<dbReference type="InterPro" id="IPR036249">
    <property type="entry name" value="Thioredoxin-like_sf"/>
</dbReference>
<dbReference type="RefSeq" id="WP_168876126.1">
    <property type="nucleotide sequence ID" value="NZ_JABAIM010000001.1"/>
</dbReference>
<dbReference type="SUPFAM" id="SSF52833">
    <property type="entry name" value="Thioredoxin-like"/>
    <property type="match status" value="1"/>
</dbReference>
<protein>
    <submittedName>
        <fullName evidence="2">Redoxin domain-containing protein</fullName>
    </submittedName>
</protein>
<reference evidence="2 3" key="1">
    <citation type="submission" date="2020-04" db="EMBL/GenBank/DDBJ databases">
        <title>Draft genome of Leeia sp. IMCC25680.</title>
        <authorList>
            <person name="Song J."/>
            <person name="Cho J.-C."/>
        </authorList>
    </citation>
    <scope>NUCLEOTIDE SEQUENCE [LARGE SCALE GENOMIC DNA]</scope>
    <source>
        <strain evidence="2 3">IMCC25680</strain>
    </source>
</reference>
<dbReference type="EMBL" id="JABAIM010000001">
    <property type="protein sequence ID" value="NLR74513.1"/>
    <property type="molecule type" value="Genomic_DNA"/>
</dbReference>
<dbReference type="InterPro" id="IPR050553">
    <property type="entry name" value="Thioredoxin_ResA/DsbE_sf"/>
</dbReference>
<organism evidence="2 3">
    <name type="scientific">Leeia aquatica</name>
    <dbReference type="NCBI Taxonomy" id="2725557"/>
    <lineage>
        <taxon>Bacteria</taxon>
        <taxon>Pseudomonadati</taxon>
        <taxon>Pseudomonadota</taxon>
        <taxon>Betaproteobacteria</taxon>
        <taxon>Neisseriales</taxon>
        <taxon>Leeiaceae</taxon>
        <taxon>Leeia</taxon>
    </lineage>
</organism>
<dbReference type="Proteomes" id="UP000587991">
    <property type="component" value="Unassembled WGS sequence"/>
</dbReference>
<evidence type="ECO:0000313" key="3">
    <source>
        <dbReference type="Proteomes" id="UP000587991"/>
    </source>
</evidence>
<dbReference type="PANTHER" id="PTHR42852:SF13">
    <property type="entry name" value="PROTEIN DIPZ"/>
    <property type="match status" value="1"/>
</dbReference>
<dbReference type="Gene3D" id="3.40.30.10">
    <property type="entry name" value="Glutaredoxin"/>
    <property type="match status" value="1"/>
</dbReference>
<gene>
    <name evidence="2" type="ORF">HF682_05015</name>
</gene>
<evidence type="ECO:0000256" key="1">
    <source>
        <dbReference type="SAM" id="MobiDB-lite"/>
    </source>
</evidence>
<keyword evidence="3" id="KW-1185">Reference proteome</keyword>